<organism evidence="3 4">
    <name type="scientific">Neptunicella marina</name>
    <dbReference type="NCBI Taxonomy" id="2125989"/>
    <lineage>
        <taxon>Bacteria</taxon>
        <taxon>Pseudomonadati</taxon>
        <taxon>Pseudomonadota</taxon>
        <taxon>Gammaproteobacteria</taxon>
        <taxon>Alteromonadales</taxon>
        <taxon>Alteromonadaceae</taxon>
        <taxon>Neptunicella</taxon>
    </lineage>
</organism>
<comment type="caution">
    <text evidence="3">The sequence shown here is derived from an EMBL/GenBank/DDBJ whole genome shotgun (WGS) entry which is preliminary data.</text>
</comment>
<dbReference type="Pfam" id="PF01266">
    <property type="entry name" value="DAO"/>
    <property type="match status" value="1"/>
</dbReference>
<dbReference type="InterPro" id="IPR006076">
    <property type="entry name" value="FAD-dep_OxRdtase"/>
</dbReference>
<dbReference type="RefSeq" id="WP_186505660.1">
    <property type="nucleotide sequence ID" value="NZ_JACNEP010000003.1"/>
</dbReference>
<keyword evidence="4" id="KW-1185">Reference proteome</keyword>
<dbReference type="Proteomes" id="UP000601768">
    <property type="component" value="Unassembled WGS sequence"/>
</dbReference>
<dbReference type="PANTHER" id="PTHR13847:SF281">
    <property type="entry name" value="FAD DEPENDENT OXIDOREDUCTASE DOMAIN-CONTAINING PROTEIN"/>
    <property type="match status" value="1"/>
</dbReference>
<protein>
    <submittedName>
        <fullName evidence="3">FAD-binding oxidoreductase</fullName>
    </submittedName>
</protein>
<dbReference type="Gene3D" id="3.30.9.10">
    <property type="entry name" value="D-Amino Acid Oxidase, subunit A, domain 2"/>
    <property type="match status" value="1"/>
</dbReference>
<dbReference type="SUPFAM" id="SSF51905">
    <property type="entry name" value="FAD/NAD(P)-binding domain"/>
    <property type="match status" value="1"/>
</dbReference>
<dbReference type="PANTHER" id="PTHR13847">
    <property type="entry name" value="SARCOSINE DEHYDROGENASE-RELATED"/>
    <property type="match status" value="1"/>
</dbReference>
<dbReference type="Gene3D" id="3.50.50.60">
    <property type="entry name" value="FAD/NAD(P)-binding domain"/>
    <property type="match status" value="1"/>
</dbReference>
<name>A0A8J6IT86_9ALTE</name>
<dbReference type="InterPro" id="IPR036188">
    <property type="entry name" value="FAD/NAD-bd_sf"/>
</dbReference>
<dbReference type="EMBL" id="JACNEP010000003">
    <property type="protein sequence ID" value="MBC3765183.1"/>
    <property type="molecule type" value="Genomic_DNA"/>
</dbReference>
<dbReference type="GO" id="GO:0016491">
    <property type="term" value="F:oxidoreductase activity"/>
    <property type="evidence" value="ECO:0007669"/>
    <property type="project" value="UniProtKB-KW"/>
</dbReference>
<sequence>MYDPLTDSSPGQLANYPDSYWASSFSPTNYPGLQTDIHSDVVVIGGGYTGLSCALHLARQGVEVTLLEANRTGWGCSGRNGGFVLNGTGRLSYLQMQQKWGKQTANLLYRENRAAIDSVAELIEQGEVACDANPGGYLKIAHRAHLVDALKQQARFLQDEFGDPVSFITKERLASDYMQHAYAHGGLLFPYCFGVHPLKLADGYARMASNAGASLYQGNPVTGWQKQADKHVLLTPQAKVTANKVVIATNGYTPNKFHAGIDRRHFPVLSSVIVTEPLSEAQLSACGLKPGVMVMDTRALKYYYRLLPDGRLLFGGRGAIRGKDADKAVYKQRLLAALIDSFPALRHIQLSHFWSGWVSVSLDDYPRINQPEHDNSVYYAMGYCGSGVSFATRAGYRLAQMVTGSEPMPALPYFQSQLTKFPFSPFRRLGLSAFYHWGRLKDEWL</sequence>
<dbReference type="GO" id="GO:0005737">
    <property type="term" value="C:cytoplasm"/>
    <property type="evidence" value="ECO:0007669"/>
    <property type="project" value="TreeGrafter"/>
</dbReference>
<evidence type="ECO:0000313" key="4">
    <source>
        <dbReference type="Proteomes" id="UP000601768"/>
    </source>
</evidence>
<evidence type="ECO:0000259" key="2">
    <source>
        <dbReference type="Pfam" id="PF01266"/>
    </source>
</evidence>
<reference evidence="3" key="1">
    <citation type="journal article" date="2018" name="Int. J. Syst. Evol. Microbiol.">
        <title>Neptunicella marina gen. nov., sp. nov., isolated from surface seawater.</title>
        <authorList>
            <person name="Liu X."/>
            <person name="Lai Q."/>
            <person name="Du Y."/>
            <person name="Zhang X."/>
            <person name="Liu Z."/>
            <person name="Sun F."/>
            <person name="Shao Z."/>
        </authorList>
    </citation>
    <scope>NUCLEOTIDE SEQUENCE</scope>
    <source>
        <strain evidence="3">S27-2</strain>
    </source>
</reference>
<feature type="domain" description="FAD dependent oxidoreductase" evidence="2">
    <location>
        <begin position="40"/>
        <end position="401"/>
    </location>
</feature>
<proteinExistence type="predicted"/>
<gene>
    <name evidence="3" type="ORF">H8B19_04805</name>
</gene>
<evidence type="ECO:0000313" key="3">
    <source>
        <dbReference type="EMBL" id="MBC3765183.1"/>
    </source>
</evidence>
<evidence type="ECO:0000256" key="1">
    <source>
        <dbReference type="ARBA" id="ARBA00023002"/>
    </source>
</evidence>
<reference evidence="3" key="2">
    <citation type="submission" date="2020-08" db="EMBL/GenBank/DDBJ databases">
        <authorList>
            <person name="Lai Q."/>
        </authorList>
    </citation>
    <scope>NUCLEOTIDE SEQUENCE</scope>
    <source>
        <strain evidence="3">S27-2</strain>
    </source>
</reference>
<accession>A0A8J6IT86</accession>
<dbReference type="AlphaFoldDB" id="A0A8J6IT86"/>
<keyword evidence="1" id="KW-0560">Oxidoreductase</keyword>